<keyword evidence="5 8" id="KW-0418">Kinase</keyword>
<dbReference type="InterPro" id="IPR036784">
    <property type="entry name" value="AK/P_DHK_N_sf"/>
</dbReference>
<gene>
    <name evidence="10" type="ORF">HYPBUDRAFT_151904</name>
</gene>
<comment type="subcellular location">
    <subcellularLocation>
        <location evidence="8">Mitochondrion matrix</location>
    </subcellularLocation>
</comment>
<dbReference type="Gene3D" id="3.30.565.10">
    <property type="entry name" value="Histidine kinase-like ATPase, C-terminal domain"/>
    <property type="match status" value="1"/>
</dbReference>
<comment type="similarity">
    <text evidence="1 8">Belongs to the PDK/BCKDK protein kinase family.</text>
</comment>
<reference evidence="11" key="1">
    <citation type="submission" date="2016-05" db="EMBL/GenBank/DDBJ databases">
        <title>Comparative genomics of biotechnologically important yeasts.</title>
        <authorList>
            <consortium name="DOE Joint Genome Institute"/>
            <person name="Riley R."/>
            <person name="Haridas S."/>
            <person name="Wolfe K.H."/>
            <person name="Lopes M.R."/>
            <person name="Hittinger C.T."/>
            <person name="Goker M."/>
            <person name="Salamov A."/>
            <person name="Wisecaver J."/>
            <person name="Long T.M."/>
            <person name="Aerts A.L."/>
            <person name="Barry K."/>
            <person name="Choi C."/>
            <person name="Clum A."/>
            <person name="Coughlan A.Y."/>
            <person name="Deshpande S."/>
            <person name="Douglass A.P."/>
            <person name="Hanson S.J."/>
            <person name="Klenk H.-P."/>
            <person name="Labutti K."/>
            <person name="Lapidus A."/>
            <person name="Lindquist E."/>
            <person name="Lipzen A."/>
            <person name="Meier-Kolthoff J.P."/>
            <person name="Ohm R.A."/>
            <person name="Otillar R.P."/>
            <person name="Pangilinan J."/>
            <person name="Peng Y."/>
            <person name="Rokas A."/>
            <person name="Rosa C.A."/>
            <person name="Scheuner C."/>
            <person name="Sibirny A.A."/>
            <person name="Slot J.C."/>
            <person name="Stielow J.B."/>
            <person name="Sun H."/>
            <person name="Kurtzman C.P."/>
            <person name="Blackwell M."/>
            <person name="Grigoriev I.V."/>
            <person name="Jeffries T.W."/>
        </authorList>
    </citation>
    <scope>NUCLEOTIDE SEQUENCE [LARGE SCALE GENOMIC DNA]</scope>
    <source>
        <strain evidence="11">NRRL Y-1933</strain>
    </source>
</reference>
<accession>A0A1E4RMB4</accession>
<dbReference type="GO" id="GO:0010906">
    <property type="term" value="P:regulation of glucose metabolic process"/>
    <property type="evidence" value="ECO:0007669"/>
    <property type="project" value="TreeGrafter"/>
</dbReference>
<evidence type="ECO:0000313" key="10">
    <source>
        <dbReference type="EMBL" id="ODV68428.1"/>
    </source>
</evidence>
<keyword evidence="2" id="KW-0597">Phosphoprotein</keyword>
<dbReference type="InterPro" id="IPR005467">
    <property type="entry name" value="His_kinase_dom"/>
</dbReference>
<evidence type="ECO:0000256" key="2">
    <source>
        <dbReference type="ARBA" id="ARBA00022553"/>
    </source>
</evidence>
<evidence type="ECO:0000256" key="8">
    <source>
        <dbReference type="RuleBase" id="RU366032"/>
    </source>
</evidence>
<dbReference type="GO" id="GO:0005759">
    <property type="term" value="C:mitochondrial matrix"/>
    <property type="evidence" value="ECO:0007669"/>
    <property type="project" value="UniProtKB-SubCell"/>
</dbReference>
<protein>
    <recommendedName>
        <fullName evidence="8">Protein-serine/threonine kinase</fullName>
        <ecNumber evidence="8">2.7.11.-</ecNumber>
    </recommendedName>
</protein>
<dbReference type="Pfam" id="PF10436">
    <property type="entry name" value="BCDHK_Adom3"/>
    <property type="match status" value="1"/>
</dbReference>
<dbReference type="GO" id="GO:0005524">
    <property type="term" value="F:ATP binding"/>
    <property type="evidence" value="ECO:0007669"/>
    <property type="project" value="UniProtKB-UniRule"/>
</dbReference>
<organism evidence="10 11">
    <name type="scientific">Hyphopichia burtonii NRRL Y-1933</name>
    <dbReference type="NCBI Taxonomy" id="984485"/>
    <lineage>
        <taxon>Eukaryota</taxon>
        <taxon>Fungi</taxon>
        <taxon>Dikarya</taxon>
        <taxon>Ascomycota</taxon>
        <taxon>Saccharomycotina</taxon>
        <taxon>Pichiomycetes</taxon>
        <taxon>Debaryomycetaceae</taxon>
        <taxon>Hyphopichia</taxon>
    </lineage>
</organism>
<dbReference type="SUPFAM" id="SSF55874">
    <property type="entry name" value="ATPase domain of HSP90 chaperone/DNA topoisomerase II/histidine kinase"/>
    <property type="match status" value="1"/>
</dbReference>
<dbReference type="SUPFAM" id="SSF69012">
    <property type="entry name" value="alpha-ketoacid dehydrogenase kinase, N-terminal domain"/>
    <property type="match status" value="1"/>
</dbReference>
<keyword evidence="6 8" id="KW-0067">ATP-binding</keyword>
<evidence type="ECO:0000256" key="1">
    <source>
        <dbReference type="ARBA" id="ARBA00006155"/>
    </source>
</evidence>
<dbReference type="InterPro" id="IPR003594">
    <property type="entry name" value="HATPase_dom"/>
</dbReference>
<dbReference type="SMART" id="SM00387">
    <property type="entry name" value="HATPase_c"/>
    <property type="match status" value="1"/>
</dbReference>
<dbReference type="STRING" id="984485.A0A1E4RMB4"/>
<keyword evidence="3 8" id="KW-0808">Transferase</keyword>
<dbReference type="Pfam" id="PF02518">
    <property type="entry name" value="HATPase_c"/>
    <property type="match status" value="1"/>
</dbReference>
<dbReference type="PANTHER" id="PTHR11947:SF20">
    <property type="entry name" value="[3-METHYL-2-OXOBUTANOATE DEHYDROGENASE [LIPOAMIDE]] KINASE, MITOCHONDRIAL"/>
    <property type="match status" value="1"/>
</dbReference>
<evidence type="ECO:0000256" key="6">
    <source>
        <dbReference type="ARBA" id="ARBA00022840"/>
    </source>
</evidence>
<evidence type="ECO:0000256" key="4">
    <source>
        <dbReference type="ARBA" id="ARBA00022741"/>
    </source>
</evidence>
<dbReference type="GO" id="GO:0004740">
    <property type="term" value="F:pyruvate dehydrogenase (acetyl-transferring) kinase activity"/>
    <property type="evidence" value="ECO:0007669"/>
    <property type="project" value="TreeGrafter"/>
</dbReference>
<keyword evidence="4 8" id="KW-0547">Nucleotide-binding</keyword>
<dbReference type="InterPro" id="IPR039028">
    <property type="entry name" value="BCKD/PDK"/>
</dbReference>
<name>A0A1E4RMB4_9ASCO</name>
<feature type="domain" description="Histidine kinase" evidence="9">
    <location>
        <begin position="309"/>
        <end position="449"/>
    </location>
</feature>
<dbReference type="EMBL" id="KV454539">
    <property type="protein sequence ID" value="ODV68428.1"/>
    <property type="molecule type" value="Genomic_DNA"/>
</dbReference>
<evidence type="ECO:0000313" key="11">
    <source>
        <dbReference type="Proteomes" id="UP000095085"/>
    </source>
</evidence>
<keyword evidence="7 8" id="KW-0496">Mitochondrion</keyword>
<dbReference type="InterPro" id="IPR018955">
    <property type="entry name" value="BCDHK/PDK_N"/>
</dbReference>
<evidence type="ECO:0000256" key="7">
    <source>
        <dbReference type="ARBA" id="ARBA00023128"/>
    </source>
</evidence>
<evidence type="ECO:0000256" key="3">
    <source>
        <dbReference type="ARBA" id="ARBA00022679"/>
    </source>
</evidence>
<dbReference type="RefSeq" id="XP_020077495.1">
    <property type="nucleotide sequence ID" value="XM_020220745.1"/>
</dbReference>
<sequence length="449" mass="51285">MIRVSHLLHKQFAIGMKSYQSKLVRQVQCFSNSSKRFNSQETSSKVSSSEQQKAFLKEYKIRSSLERLIYYYASKPLPKFSIKALYDQSRKLSEPFILQNARDTVEALLAYNARRLKEFRNLPYLVMLNPLISESYNMYLKSMSALLNASLNPPLTVKDNEEFQESTLNAFINIHADTLPGLSKGFGEVIHLISLEQIKQFLDVHLKERISMRLIVHQHIELSKALNSPAGYEKGGDFNGVIKNLNILDIVRKNAELVNDICLMKYDTAIPIKIDHNLYPTSYWSRRDPPLQLDEKTGDVFFPYIEYHLDYIFMELFKNAFRSHAENKIADPVQITISTSSNPSYLEVRIRDKGKGIPQNTLNHIFDYSFTTYESNEGEAYKTLNVPPGLGGNTVAGMGYGLPLLKNYVEIFNDTLHEHSDDGPSIKGLLSVQSYYGWGTDVYLKTVGV</sequence>
<dbReference type="InterPro" id="IPR036890">
    <property type="entry name" value="HATPase_C_sf"/>
</dbReference>
<proteinExistence type="inferred from homology"/>
<dbReference type="EC" id="2.7.11.-" evidence="8"/>
<keyword evidence="11" id="KW-1185">Reference proteome</keyword>
<dbReference type="Proteomes" id="UP000095085">
    <property type="component" value="Unassembled WGS sequence"/>
</dbReference>
<dbReference type="OrthoDB" id="3264224at2759"/>
<evidence type="ECO:0000259" key="9">
    <source>
        <dbReference type="PROSITE" id="PS50109"/>
    </source>
</evidence>
<evidence type="ECO:0000256" key="5">
    <source>
        <dbReference type="ARBA" id="ARBA00022777"/>
    </source>
</evidence>
<dbReference type="PROSITE" id="PS50109">
    <property type="entry name" value="HIS_KIN"/>
    <property type="match status" value="1"/>
</dbReference>
<dbReference type="GeneID" id="30995295"/>
<dbReference type="PANTHER" id="PTHR11947">
    <property type="entry name" value="PYRUVATE DEHYDROGENASE KINASE"/>
    <property type="match status" value="1"/>
</dbReference>
<dbReference type="AlphaFoldDB" id="A0A1E4RMB4"/>
<dbReference type="Gene3D" id="1.20.140.20">
    <property type="entry name" value="Alpha-ketoacid/pyruvate dehydrogenase kinase, N-terminal domain"/>
    <property type="match status" value="1"/>
</dbReference>